<evidence type="ECO:0000313" key="3">
    <source>
        <dbReference type="Proteomes" id="UP001431209"/>
    </source>
</evidence>
<feature type="non-terminal residue" evidence="2">
    <location>
        <position position="367"/>
    </location>
</feature>
<sequence length="367" mass="42897">MPRCGTCTTKDRTCNFDEKPQKRGPKRDNTEEHSTRITKRRPRTRKAPSLKRVFSEQEQVYVTERDPFVKSDSKILNFKNYICYNCPCIDPNNAIKFVEYQDNQHSVALEDQDLVLGLSVQAWFYCRIADKRQIAIDSSRQCNDIIQRFLDGAFSYNIAASSLYMSQYALNDNDLPRTIFHLNVVENYIKHRHQEQKPNQSQLDSYKLRHIELMYQNCVSLLKNGIDLQQVLKRYIYASFVSSRLKNIYNEHNNAETQLPQYKFDEFKNSLRSIKHDLDNDTHRMFIFDHNAIDTITETIKRGTVTNVVGLTDIGNMRNNACMMLAQGAKMQYALSEVHKDTQADFDRWMREAANYVSSLCEMDCPS</sequence>
<keyword evidence="3" id="KW-1185">Reference proteome</keyword>
<name>A0AAW2ZGN0_9EUKA</name>
<dbReference type="Proteomes" id="UP001431209">
    <property type="component" value="Unassembled WGS sequence"/>
</dbReference>
<evidence type="ECO:0008006" key="4">
    <source>
        <dbReference type="Google" id="ProtNLM"/>
    </source>
</evidence>
<proteinExistence type="predicted"/>
<feature type="compositionally biased region" description="Basic and acidic residues" evidence="1">
    <location>
        <begin position="15"/>
        <end position="35"/>
    </location>
</feature>
<evidence type="ECO:0000313" key="2">
    <source>
        <dbReference type="EMBL" id="KAL0487792.1"/>
    </source>
</evidence>
<feature type="compositionally biased region" description="Basic residues" evidence="1">
    <location>
        <begin position="36"/>
        <end position="48"/>
    </location>
</feature>
<gene>
    <name evidence="2" type="ORF">AKO1_008683</name>
</gene>
<feature type="region of interest" description="Disordered" evidence="1">
    <location>
        <begin position="15"/>
        <end position="48"/>
    </location>
</feature>
<evidence type="ECO:0000256" key="1">
    <source>
        <dbReference type="SAM" id="MobiDB-lite"/>
    </source>
</evidence>
<accession>A0AAW2ZGN0</accession>
<dbReference type="EMBL" id="JAOPGA020001373">
    <property type="protein sequence ID" value="KAL0487792.1"/>
    <property type="molecule type" value="Genomic_DNA"/>
</dbReference>
<comment type="caution">
    <text evidence="2">The sequence shown here is derived from an EMBL/GenBank/DDBJ whole genome shotgun (WGS) entry which is preliminary data.</text>
</comment>
<reference evidence="2 3" key="1">
    <citation type="submission" date="2024-03" db="EMBL/GenBank/DDBJ databases">
        <title>The Acrasis kona genome and developmental transcriptomes reveal deep origins of eukaryotic multicellular pathways.</title>
        <authorList>
            <person name="Sheikh S."/>
            <person name="Fu C.-J."/>
            <person name="Brown M.W."/>
            <person name="Baldauf S.L."/>
        </authorList>
    </citation>
    <scope>NUCLEOTIDE SEQUENCE [LARGE SCALE GENOMIC DNA]</scope>
    <source>
        <strain evidence="2 3">ATCC MYA-3509</strain>
    </source>
</reference>
<dbReference type="AlphaFoldDB" id="A0AAW2ZGN0"/>
<organism evidence="2 3">
    <name type="scientific">Acrasis kona</name>
    <dbReference type="NCBI Taxonomy" id="1008807"/>
    <lineage>
        <taxon>Eukaryota</taxon>
        <taxon>Discoba</taxon>
        <taxon>Heterolobosea</taxon>
        <taxon>Tetramitia</taxon>
        <taxon>Eutetramitia</taxon>
        <taxon>Acrasidae</taxon>
        <taxon>Acrasis</taxon>
    </lineage>
</organism>
<protein>
    <recommendedName>
        <fullName evidence="4">Zn(2)-C6 fungal-type domain-containing protein</fullName>
    </recommendedName>
</protein>